<dbReference type="AlphaFoldDB" id="A0A9P5ZIE6"/>
<comment type="caution">
    <text evidence="2">The sequence shown here is derived from an EMBL/GenBank/DDBJ whole genome shotgun (WGS) entry which is preliminary data.</text>
</comment>
<feature type="compositionally biased region" description="Low complexity" evidence="1">
    <location>
        <begin position="209"/>
        <end position="224"/>
    </location>
</feature>
<protein>
    <submittedName>
        <fullName evidence="2">Uncharacterized protein</fullName>
    </submittedName>
</protein>
<dbReference type="Proteomes" id="UP000807025">
    <property type="component" value="Unassembled WGS sequence"/>
</dbReference>
<evidence type="ECO:0000313" key="2">
    <source>
        <dbReference type="EMBL" id="KAF9488643.1"/>
    </source>
</evidence>
<feature type="compositionally biased region" description="Low complexity" evidence="1">
    <location>
        <begin position="129"/>
        <end position="151"/>
    </location>
</feature>
<feature type="region of interest" description="Disordered" evidence="1">
    <location>
        <begin position="125"/>
        <end position="287"/>
    </location>
</feature>
<dbReference type="OrthoDB" id="3070190at2759"/>
<feature type="compositionally biased region" description="Basic and acidic residues" evidence="1">
    <location>
        <begin position="242"/>
        <end position="277"/>
    </location>
</feature>
<evidence type="ECO:0000313" key="3">
    <source>
        <dbReference type="Proteomes" id="UP000807025"/>
    </source>
</evidence>
<organism evidence="2 3">
    <name type="scientific">Pleurotus eryngii</name>
    <name type="common">Boletus of the steppes</name>
    <dbReference type="NCBI Taxonomy" id="5323"/>
    <lineage>
        <taxon>Eukaryota</taxon>
        <taxon>Fungi</taxon>
        <taxon>Dikarya</taxon>
        <taxon>Basidiomycota</taxon>
        <taxon>Agaricomycotina</taxon>
        <taxon>Agaricomycetes</taxon>
        <taxon>Agaricomycetidae</taxon>
        <taxon>Agaricales</taxon>
        <taxon>Pleurotineae</taxon>
        <taxon>Pleurotaceae</taxon>
        <taxon>Pleurotus</taxon>
    </lineage>
</organism>
<sequence length="612" mass="69081">MTLKVTLNTLRREVQDQRIPDKTITAVRSAGMKPTIRRSNQTGHIQHQGDRRQERRRAGGLAFAHVLIRALMDLEHRPTAAIHNHATLEHQLIIAIGRTAVQIITVHDMEVQRVAVLARVPVKAATPAPSGSCQPTPSTSQQSQPSATNPSEPTVKDLCESQPPGGWDFPETHRPAPSASRQPTPLTSHQSRPPSATNPSDPPAPRQPTPSTSQQSQPSATNPSELTSKDLRASQPPGGWDFPERSRESCSHCGRGSRDADSDNKIPENDRQSYHSDEELDNEDEEVHNARSNCRTCGGKRQRCKTTAAIQRDVLLKQKRSESSTVRKEFLKTLKVKNDADYAYYEGAMAEEINSWLANQGPGPSEENLKLDMEGGIGSEWNAEVMHILMDKLRKYCLANKVLKKNPREDRYMRDLLKEKFKHIRKQWQAGQLKASETADALEDRLRQKSDSKLKEACQNGRRSSKFLMRQRILRAKIETQTGRSRAMWQWASEVVETLGVGGTSSEESDMDSEDKTECTLKVKKMAWRRNIDKMLQEIDDCRIGAKATTGVFGKQGSKPMKRTRLAELVSRRQATAGLPEVLYDQEWLGKRKRWANENTVMGRLRWRDDWD</sequence>
<proteinExistence type="predicted"/>
<accession>A0A9P5ZIE6</accession>
<name>A0A9P5ZIE6_PLEER</name>
<keyword evidence="3" id="KW-1185">Reference proteome</keyword>
<evidence type="ECO:0000256" key="1">
    <source>
        <dbReference type="SAM" id="MobiDB-lite"/>
    </source>
</evidence>
<reference evidence="2" key="1">
    <citation type="submission" date="2020-11" db="EMBL/GenBank/DDBJ databases">
        <authorList>
            <consortium name="DOE Joint Genome Institute"/>
            <person name="Ahrendt S."/>
            <person name="Riley R."/>
            <person name="Andreopoulos W."/>
            <person name="Labutti K."/>
            <person name="Pangilinan J."/>
            <person name="Ruiz-Duenas F.J."/>
            <person name="Barrasa J.M."/>
            <person name="Sanchez-Garcia M."/>
            <person name="Camarero S."/>
            <person name="Miyauchi S."/>
            <person name="Serrano A."/>
            <person name="Linde D."/>
            <person name="Babiker R."/>
            <person name="Drula E."/>
            <person name="Ayuso-Fernandez I."/>
            <person name="Pacheco R."/>
            <person name="Padilla G."/>
            <person name="Ferreira P."/>
            <person name="Barriuso J."/>
            <person name="Kellner H."/>
            <person name="Castanera R."/>
            <person name="Alfaro M."/>
            <person name="Ramirez L."/>
            <person name="Pisabarro A.G."/>
            <person name="Kuo A."/>
            <person name="Tritt A."/>
            <person name="Lipzen A."/>
            <person name="He G."/>
            <person name="Yan M."/>
            <person name="Ng V."/>
            <person name="Cullen D."/>
            <person name="Martin F."/>
            <person name="Rosso M.-N."/>
            <person name="Henrissat B."/>
            <person name="Hibbett D."/>
            <person name="Martinez A.T."/>
            <person name="Grigoriev I.V."/>
        </authorList>
    </citation>
    <scope>NUCLEOTIDE SEQUENCE</scope>
    <source>
        <strain evidence="2">ATCC 90797</strain>
    </source>
</reference>
<gene>
    <name evidence="2" type="ORF">BDN71DRAFT_1512887</name>
</gene>
<dbReference type="EMBL" id="MU154704">
    <property type="protein sequence ID" value="KAF9488643.1"/>
    <property type="molecule type" value="Genomic_DNA"/>
</dbReference>
<feature type="compositionally biased region" description="Polar residues" evidence="1">
    <location>
        <begin position="179"/>
        <end position="198"/>
    </location>
</feature>